<gene>
    <name evidence="2" type="ORF">FPOA_02012</name>
</gene>
<dbReference type="EMBL" id="LYXU01000001">
    <property type="protein sequence ID" value="OBS28072.1"/>
    <property type="molecule type" value="Genomic_DNA"/>
</dbReference>
<proteinExistence type="predicted"/>
<organism evidence="2 3">
    <name type="scientific">Fusarium poae</name>
    <dbReference type="NCBI Taxonomy" id="36050"/>
    <lineage>
        <taxon>Eukaryota</taxon>
        <taxon>Fungi</taxon>
        <taxon>Dikarya</taxon>
        <taxon>Ascomycota</taxon>
        <taxon>Pezizomycotina</taxon>
        <taxon>Sordariomycetes</taxon>
        <taxon>Hypocreomycetidae</taxon>
        <taxon>Hypocreales</taxon>
        <taxon>Nectriaceae</taxon>
        <taxon>Fusarium</taxon>
    </lineage>
</organism>
<feature type="domain" description="DUF6546" evidence="1">
    <location>
        <begin position="368"/>
        <end position="461"/>
    </location>
</feature>
<evidence type="ECO:0000259" key="1">
    <source>
        <dbReference type="Pfam" id="PF20183"/>
    </source>
</evidence>
<sequence length="518" mass="60190">MTPSWKSLPPEIRLLILRCIIPQHRLKRTITDRGFPRASLLATVSKEWRCFFERETFRRMDLEATDLHNFTKNVGGKNVIRLNYITNVLLTIKLATYTRRIADKPESGTTATQNNRTFTKAMAVLLNTLSHWEGQTRGGLLLEIRMYSPSDRLFHGNLMQLYDDYPLRFEDDPQLLTTFMRFCRRNKTRFKSFRAAQRSLDVVGRTKRLHGTPLELKPSLVKKQHFCSKTLRNLPKAPVVKGLILRGDCRKSIAVKTLTTLFRECFVALESFNFVRWCGFTEEQETTFLNDLRGGLMPAFPASLQRFVFHIRRDYGRYLPDRSDFVPDALSTLLAHACHNFTQFCLPNDGVSSRLSFWDELMRVDGRESKLQSLAFKTRYLGHNSSQLAVTEFLIFISVTVKRLPALRTLELWSASDGFGCLFRCTLDDFRVKITWRCTDDRFTLQEEAVRYWAHMASNRPFEVIKVPLTKSIEFNPMFKLSTMLRGLQLRQLSFDPIYEAHTRLAEKMDVGTLFGVE</sequence>
<accession>A0A1B8B5S3</accession>
<comment type="caution">
    <text evidence="2">The sequence shown here is derived from an EMBL/GenBank/DDBJ whole genome shotgun (WGS) entry which is preliminary data.</text>
</comment>
<dbReference type="Proteomes" id="UP000091967">
    <property type="component" value="Unassembled WGS sequence"/>
</dbReference>
<dbReference type="STRING" id="36050.A0A1B8B5S3"/>
<name>A0A1B8B5S3_FUSPO</name>
<dbReference type="Pfam" id="PF20183">
    <property type="entry name" value="DUF6546"/>
    <property type="match status" value="1"/>
</dbReference>
<protein>
    <recommendedName>
        <fullName evidence="1">DUF6546 domain-containing protein</fullName>
    </recommendedName>
</protein>
<dbReference type="AlphaFoldDB" id="A0A1B8B5S3"/>
<evidence type="ECO:0000313" key="2">
    <source>
        <dbReference type="EMBL" id="OBS28072.1"/>
    </source>
</evidence>
<keyword evidence="3" id="KW-1185">Reference proteome</keyword>
<evidence type="ECO:0000313" key="3">
    <source>
        <dbReference type="Proteomes" id="UP000091967"/>
    </source>
</evidence>
<dbReference type="OMA" id="YPFHYAE"/>
<dbReference type="InterPro" id="IPR046676">
    <property type="entry name" value="DUF6546"/>
</dbReference>
<reference evidence="2 3" key="1">
    <citation type="submission" date="2016-06" db="EMBL/GenBank/DDBJ databases">
        <title>Living apart together: crosstalk between the core and supernumerary genomes in a fungal plant pathogen.</title>
        <authorList>
            <person name="Vanheule A."/>
            <person name="Audenaert K."/>
            <person name="Warris S."/>
            <person name="Van De Geest H."/>
            <person name="Schijlen E."/>
            <person name="Hofte M."/>
            <person name="De Saeger S."/>
            <person name="Haesaert G."/>
            <person name="Waalwijk C."/>
            <person name="Van Der Lee T."/>
        </authorList>
    </citation>
    <scope>NUCLEOTIDE SEQUENCE [LARGE SCALE GENOMIC DNA]</scope>
    <source>
        <strain evidence="2 3">2516</strain>
    </source>
</reference>